<reference evidence="3" key="2">
    <citation type="submission" date="2019-04" db="EMBL/GenBank/DDBJ databases">
        <authorList>
            <person name="Kadobianskyi M."/>
            <person name="Schulze L."/>
            <person name="Schuelke M."/>
            <person name="Judkewitz B."/>
        </authorList>
    </citation>
    <scope>NUCLEOTIDE SEQUENCE</scope>
    <source>
        <strain evidence="3">Bolton</strain>
        <tissue evidence="3">Whole-body</tissue>
    </source>
</reference>
<protein>
    <recommendedName>
        <fullName evidence="2">DM14 domain-containing protein</fullName>
    </recommendedName>
</protein>
<feature type="compositionally biased region" description="Polar residues" evidence="1">
    <location>
        <begin position="232"/>
        <end position="241"/>
    </location>
</feature>
<dbReference type="PANTHER" id="PTHR13076">
    <property type="entry name" value="COILED-COIL AND C2 DOMAIN-CONTAINING PROTEIN 1-LIKE"/>
    <property type="match status" value="1"/>
</dbReference>
<sequence>MSRSRNPPQKGQGAARAKQMGLLLDLDPDAGLDVSGGNDAELEVELQALMGGGGGRGKKPGGKAPLPMEDIERMAALCMKDLDEDGEDDGDLENDADLLVIANHFQHIDAELNDVLEDEEEDEEVRQPPAPPAASQRSNTVSQTAPGGLESRLQERLDMYQMAVTNARAAGETSKVRRYDRGLKTLQSMLASVKKGKAIDESEIPPPVATGGKPSPASTAEPIREQEKPATLTASSPQTANEKPAPVPPSKPQLLQAPTARAVDLTPDTPAISPLTPCQPSTQLSELKMSVLNRQREYKLAALKAKQSGNTEQAKQLYQVSKRLDSVLEAVDQGQLVELSSLPPAPPVPPAPEVQQPNPPQQNPTTRPAPAAPNTAVAAPRSLAEALQQRMERYKEAAESAQSKGDERKARMHQRIMKQYQDAIKAQKAGRPVNLAELPVPPGCPPLQGAESGDQNLMGVLETAMKLANADADADEDEEPQKTSASPALQKARAPAAPKAASAGGTPTAAANAPKLAGKAQQQLDFLTLRRQQFVKAALRSKEMKDMQGASQHLRNAKGMEQMITAAKAGLPVDITKVPPAPASDADYRLSQPRSPLSPRSSEQYTQLMERLKHQHEKCLAYSQQFTQMGNITETARAEKLAEECRSNIEEVKKAHAKGRSVPKYHTEERTFNAVKVFPKLSSTDMVLTIVKGINLPTPSVVWIQQILILH</sequence>
<feature type="compositionally biased region" description="Basic and acidic residues" evidence="1">
    <location>
        <begin position="390"/>
        <end position="409"/>
    </location>
</feature>
<dbReference type="SMART" id="SM00685">
    <property type="entry name" value="DM14"/>
    <property type="match status" value="4"/>
</dbReference>
<name>A0A553Q805_9TELE</name>
<proteinExistence type="predicted"/>
<feature type="domain" description="DM14" evidence="2">
    <location>
        <begin position="289"/>
        <end position="346"/>
    </location>
</feature>
<evidence type="ECO:0000313" key="4">
    <source>
        <dbReference type="Proteomes" id="UP000316079"/>
    </source>
</evidence>
<dbReference type="STRING" id="623744.A0A553Q805"/>
<organism evidence="3 4">
    <name type="scientific">Danionella cerebrum</name>
    <dbReference type="NCBI Taxonomy" id="2873325"/>
    <lineage>
        <taxon>Eukaryota</taxon>
        <taxon>Metazoa</taxon>
        <taxon>Chordata</taxon>
        <taxon>Craniata</taxon>
        <taxon>Vertebrata</taxon>
        <taxon>Euteleostomi</taxon>
        <taxon>Actinopterygii</taxon>
        <taxon>Neopterygii</taxon>
        <taxon>Teleostei</taxon>
        <taxon>Ostariophysi</taxon>
        <taxon>Cypriniformes</taxon>
        <taxon>Danionidae</taxon>
        <taxon>Danioninae</taxon>
        <taxon>Danionella</taxon>
    </lineage>
</organism>
<feature type="compositionally biased region" description="Polar residues" evidence="1">
    <location>
        <begin position="135"/>
        <end position="145"/>
    </location>
</feature>
<feature type="domain" description="DM14" evidence="2">
    <location>
        <begin position="151"/>
        <end position="208"/>
    </location>
</feature>
<evidence type="ECO:0000256" key="1">
    <source>
        <dbReference type="SAM" id="MobiDB-lite"/>
    </source>
</evidence>
<feature type="domain" description="DM14" evidence="2">
    <location>
        <begin position="384"/>
        <end position="442"/>
    </location>
</feature>
<reference evidence="3 4" key="1">
    <citation type="journal article" date="2019" name="Sci. Data">
        <title>Hybrid genome assembly and annotation of Danionella translucida.</title>
        <authorList>
            <person name="Kadobianskyi M."/>
            <person name="Schulze L."/>
            <person name="Schuelke M."/>
            <person name="Judkewitz B."/>
        </authorList>
    </citation>
    <scope>NUCLEOTIDE SEQUENCE [LARGE SCALE GENOMIC DNA]</scope>
    <source>
        <strain evidence="3 4">Bolton</strain>
    </source>
</reference>
<evidence type="ECO:0000259" key="2">
    <source>
        <dbReference type="SMART" id="SM00685"/>
    </source>
</evidence>
<dbReference type="PANTHER" id="PTHR13076:SF8">
    <property type="entry name" value="COILED-COIL AND C2 DOMAIN-CONTAINING PROTEIN 1A"/>
    <property type="match status" value="1"/>
</dbReference>
<feature type="region of interest" description="Disordered" evidence="1">
    <location>
        <begin position="195"/>
        <end position="282"/>
    </location>
</feature>
<dbReference type="InterPro" id="IPR039725">
    <property type="entry name" value="CC2D1A/B"/>
</dbReference>
<feature type="region of interest" description="Disordered" evidence="1">
    <location>
        <begin position="580"/>
        <end position="604"/>
    </location>
</feature>
<feature type="compositionally biased region" description="Low complexity" evidence="1">
    <location>
        <begin position="485"/>
        <end position="516"/>
    </location>
</feature>
<dbReference type="EMBL" id="SRMA01026244">
    <property type="protein sequence ID" value="TRY86065.1"/>
    <property type="molecule type" value="Genomic_DNA"/>
</dbReference>
<accession>A0A553Q805</accession>
<evidence type="ECO:0000313" key="3">
    <source>
        <dbReference type="EMBL" id="TRY86065.1"/>
    </source>
</evidence>
<gene>
    <name evidence="3" type="ORF">DNTS_030165</name>
</gene>
<feature type="compositionally biased region" description="Low complexity" evidence="1">
    <location>
        <begin position="363"/>
        <end position="380"/>
    </location>
</feature>
<dbReference type="Proteomes" id="UP000316079">
    <property type="component" value="Unassembled WGS sequence"/>
</dbReference>
<feature type="region of interest" description="Disordered" evidence="1">
    <location>
        <begin position="469"/>
        <end position="516"/>
    </location>
</feature>
<feature type="domain" description="DM14" evidence="2">
    <location>
        <begin position="524"/>
        <end position="582"/>
    </location>
</feature>
<dbReference type="InterPro" id="IPR006608">
    <property type="entry name" value="CC2D1A/B_DM14"/>
</dbReference>
<feature type="region of interest" description="Disordered" evidence="1">
    <location>
        <begin position="338"/>
        <end position="412"/>
    </location>
</feature>
<dbReference type="GO" id="GO:0001227">
    <property type="term" value="F:DNA-binding transcription repressor activity, RNA polymerase II-specific"/>
    <property type="evidence" value="ECO:0007669"/>
    <property type="project" value="InterPro"/>
</dbReference>
<dbReference type="OrthoDB" id="19996at2759"/>
<dbReference type="EMBL" id="SRMA01026244">
    <property type="protein sequence ID" value="TRY86066.1"/>
    <property type="molecule type" value="Genomic_DNA"/>
</dbReference>
<dbReference type="Pfam" id="PF21528">
    <property type="entry name" value="CC2D1A-B_DM14"/>
    <property type="match status" value="3"/>
</dbReference>
<feature type="region of interest" description="Disordered" evidence="1">
    <location>
        <begin position="117"/>
        <end position="148"/>
    </location>
</feature>
<feature type="compositionally biased region" description="Low complexity" evidence="1">
    <location>
        <begin position="589"/>
        <end position="602"/>
    </location>
</feature>
<keyword evidence="4" id="KW-1185">Reference proteome</keyword>
<feature type="compositionally biased region" description="Pro residues" evidence="1">
    <location>
        <begin position="343"/>
        <end position="362"/>
    </location>
</feature>
<dbReference type="AlphaFoldDB" id="A0A553Q805"/>
<comment type="caution">
    <text evidence="3">The sequence shown here is derived from an EMBL/GenBank/DDBJ whole genome shotgun (WGS) entry which is preliminary data.</text>
</comment>